<dbReference type="AlphaFoldDB" id="A0A167XWJ8"/>
<evidence type="ECO:0000256" key="2">
    <source>
        <dbReference type="SAM" id="Phobius"/>
    </source>
</evidence>
<proteinExistence type="predicted"/>
<keyword evidence="2" id="KW-0812">Transmembrane</keyword>
<feature type="compositionally biased region" description="Basic and acidic residues" evidence="1">
    <location>
        <begin position="548"/>
        <end position="557"/>
    </location>
</feature>
<accession>A0A167XWJ8</accession>
<reference evidence="3 4" key="1">
    <citation type="journal article" date="2016" name="Genome Biol. Evol.">
        <title>Divergent and convergent evolution of fungal pathogenicity.</title>
        <authorList>
            <person name="Shang Y."/>
            <person name="Xiao G."/>
            <person name="Zheng P."/>
            <person name="Cen K."/>
            <person name="Zhan S."/>
            <person name="Wang C."/>
        </authorList>
    </citation>
    <scope>NUCLEOTIDE SEQUENCE [LARGE SCALE GENOMIC DNA]</scope>
    <source>
        <strain evidence="3 4">RCEF 264</strain>
    </source>
</reference>
<keyword evidence="4" id="KW-1185">Reference proteome</keyword>
<feature type="region of interest" description="Disordered" evidence="1">
    <location>
        <begin position="488"/>
        <end position="581"/>
    </location>
</feature>
<feature type="compositionally biased region" description="Polar residues" evidence="1">
    <location>
        <begin position="1"/>
        <end position="12"/>
    </location>
</feature>
<feature type="region of interest" description="Disordered" evidence="1">
    <location>
        <begin position="1"/>
        <end position="53"/>
    </location>
</feature>
<comment type="caution">
    <text evidence="3">The sequence shown here is derived from an EMBL/GenBank/DDBJ whole genome shotgun (WGS) entry which is preliminary data.</text>
</comment>
<gene>
    <name evidence="3" type="ORF">SPI_02283</name>
</gene>
<feature type="compositionally biased region" description="Low complexity" evidence="1">
    <location>
        <begin position="533"/>
        <end position="547"/>
    </location>
</feature>
<feature type="compositionally biased region" description="Basic and acidic residues" evidence="1">
    <location>
        <begin position="193"/>
        <end position="210"/>
    </location>
</feature>
<feature type="compositionally biased region" description="Low complexity" evidence="1">
    <location>
        <begin position="488"/>
        <end position="501"/>
    </location>
</feature>
<feature type="transmembrane region" description="Helical" evidence="2">
    <location>
        <begin position="253"/>
        <end position="277"/>
    </location>
</feature>
<sequence length="597" mass="62978">MDSSTNAIQNFSLPGRLGHQRAVTPSRLDTPARYATTDDGHDRGDKAHVGLRPPSPAALQLFQFGDGTSSTLSPPGGRHHGPLPRLRPLSTSSSAPVLPVGFAMTASTSSAIVPANKLVPDAKKTTAPSIDRRNGGVKPNIASYDADLPRPPSPALSVCPARPPPGTSPNDAYDTYDTPNTHIPRFAAPLHRTPDYRHRDHDHDHDRDHPSSLLSRSVSVRCGHRVRRVSLRAFLAADDAARRVVAVRRARRVVWLLAGTALAGLLSSTAAVTLAAAQAAQAAQAAWVDENANKGDASSRPGQTVIAPGTLAWLIASVAVGVAAAVGVAIMVTGSRAGRPTLKNAASRPWVEMDDLRAGGSGVADDTDAARPWWWPSSSSPATQPVPAINKPTVNFPTTTGTAFMTAACDNEDRNWARFARDPVRLRRYVETLEARLAAAAAAVQPEDKLCDEVAAEHQNRTARENNLGTTFIHTEKEAYRTRTAATARTAATTASTTTATHNAVPAPVKGGPPMASANSLLPLLRPPRSRRNSTPDSESSVSSLSSSEREAVEELLHPSAAAGDGTHDLHAPAPASAQQTGILTQLSAAYANKRSF</sequence>
<name>A0A167XWJ8_9HYPO</name>
<protein>
    <recommendedName>
        <fullName evidence="5">Transmembrane protein</fullName>
    </recommendedName>
</protein>
<dbReference type="Proteomes" id="UP000076874">
    <property type="component" value="Unassembled WGS sequence"/>
</dbReference>
<feature type="compositionally biased region" description="Basic and acidic residues" evidence="1">
    <location>
        <begin position="36"/>
        <end position="48"/>
    </location>
</feature>
<evidence type="ECO:0000313" key="4">
    <source>
        <dbReference type="Proteomes" id="UP000076874"/>
    </source>
</evidence>
<evidence type="ECO:0000256" key="1">
    <source>
        <dbReference type="SAM" id="MobiDB-lite"/>
    </source>
</evidence>
<organism evidence="3 4">
    <name type="scientific">Niveomyces insectorum RCEF 264</name>
    <dbReference type="NCBI Taxonomy" id="1081102"/>
    <lineage>
        <taxon>Eukaryota</taxon>
        <taxon>Fungi</taxon>
        <taxon>Dikarya</taxon>
        <taxon>Ascomycota</taxon>
        <taxon>Pezizomycotina</taxon>
        <taxon>Sordariomycetes</taxon>
        <taxon>Hypocreomycetidae</taxon>
        <taxon>Hypocreales</taxon>
        <taxon>Cordycipitaceae</taxon>
        <taxon>Niveomyces</taxon>
    </lineage>
</organism>
<feature type="region of interest" description="Disordered" evidence="1">
    <location>
        <begin position="65"/>
        <end position="90"/>
    </location>
</feature>
<feature type="transmembrane region" description="Helical" evidence="2">
    <location>
        <begin position="311"/>
        <end position="333"/>
    </location>
</feature>
<keyword evidence="2" id="KW-0472">Membrane</keyword>
<keyword evidence="2" id="KW-1133">Transmembrane helix</keyword>
<feature type="region of interest" description="Disordered" evidence="1">
    <location>
        <begin position="193"/>
        <end position="214"/>
    </location>
</feature>
<dbReference type="EMBL" id="AZHD01000003">
    <property type="protein sequence ID" value="OAA65496.1"/>
    <property type="molecule type" value="Genomic_DNA"/>
</dbReference>
<evidence type="ECO:0008006" key="5">
    <source>
        <dbReference type="Google" id="ProtNLM"/>
    </source>
</evidence>
<evidence type="ECO:0000313" key="3">
    <source>
        <dbReference type="EMBL" id="OAA65496.1"/>
    </source>
</evidence>